<accession>A0A1J1HB78</accession>
<dbReference type="FunFam" id="3.30.70.330:FF:000029">
    <property type="entry name" value="U2 small nuclear ribonucleoprotein B"/>
    <property type="match status" value="1"/>
</dbReference>
<dbReference type="FunFam" id="3.30.70.330:FF:000039">
    <property type="entry name" value="U1 small nuclear ribonucleoprotein A"/>
    <property type="match status" value="1"/>
</dbReference>
<dbReference type="AlphaFoldDB" id="A0A1J1HB78"/>
<evidence type="ECO:0000256" key="8">
    <source>
        <dbReference type="ARBA" id="ARBA00023242"/>
    </source>
</evidence>
<dbReference type="PROSITE" id="PS50102">
    <property type="entry name" value="RRM"/>
    <property type="match status" value="2"/>
</dbReference>
<keyword evidence="7" id="KW-0508">mRNA splicing</keyword>
<keyword evidence="9 13" id="KW-0687">Ribonucleoprotein</keyword>
<dbReference type="InterPro" id="IPR035979">
    <property type="entry name" value="RBD_domain_sf"/>
</dbReference>
<evidence type="ECO:0000256" key="7">
    <source>
        <dbReference type="ARBA" id="ARBA00023187"/>
    </source>
</evidence>
<gene>
    <name evidence="13" type="ORF">PRELSG_1404700</name>
</gene>
<evidence type="ECO:0000256" key="6">
    <source>
        <dbReference type="ARBA" id="ARBA00022884"/>
    </source>
</evidence>
<name>A0A1J1HB78_PLARL</name>
<dbReference type="OrthoDB" id="277802at2759"/>
<feature type="compositionally biased region" description="Low complexity" evidence="11">
    <location>
        <begin position="140"/>
        <end position="160"/>
    </location>
</feature>
<dbReference type="PANTHER" id="PTHR10501">
    <property type="entry name" value="U1 SMALL NUCLEAR RIBONUCLEOPROTEIN A/U2 SMALL NUCLEAR RIBONUCLEOPROTEIN B"/>
    <property type="match status" value="1"/>
</dbReference>
<sequence>MNNNSMNDISRANIHAGYNERTHYKNVLSNINNSKPNKDMQNQMNNTENMEKIHNTNAVTLNSNCNINNKINNFNKSYMNSHQNNNMNTNTLNHVSNTNFHQVKNLQMNNITANYNPANNINPNIQNNESFNNKDINQMNPSNTNDSSNANNTINVNSSGNTNNLVYMNNTSYPNTAVNIDNTGNSNTNSVNNMNISNNLNYNINASYNMQNKIMTNTKPVYNQYPLNMNTPMNIYQNSDNLNNPMRMPMYHPQPNIMYNTMNYMNSKAYLKHLKYNKVITADPNIKPNETIYIKNLNDRIKPEEMKKNLKELFKQFGIIKDIIVMKSFWRKGQAWIIYDTIESSTKALNAMQGYFLFGKILQINYSHNKSDIHAKKEGTFIERSKQPKKPKQIIEREQKQKEIFEKMHKNYLEMQMNNFKMSHNEESKKKDEKIDLNQMDKQTLIAKAQAKAYEEKSKKNEDLSKNNIFSPYYPINTCPPVQNNVIIPYKILFVENVVENVNIQAFNDLFKSFAGFIEARIIPQRNVAFVDFSDEGTATYAMKVLQNYELQGSRLKISYAKR</sequence>
<dbReference type="GO" id="GO:0008380">
    <property type="term" value="P:RNA splicing"/>
    <property type="evidence" value="ECO:0007669"/>
    <property type="project" value="UniProtKB-KW"/>
</dbReference>
<protein>
    <submittedName>
        <fullName evidence="13">U1 small nuclear ribonucleoprotein A, putative</fullName>
    </submittedName>
</protein>
<dbReference type="VEuPathDB" id="PlasmoDB:PRELSG_1404700"/>
<evidence type="ECO:0000313" key="14">
    <source>
        <dbReference type="Proteomes" id="UP000220158"/>
    </source>
</evidence>
<feature type="domain" description="RRM" evidence="12">
    <location>
        <begin position="491"/>
        <end position="563"/>
    </location>
</feature>
<keyword evidence="8" id="KW-0539">Nucleus</keyword>
<evidence type="ECO:0000256" key="9">
    <source>
        <dbReference type="ARBA" id="ARBA00023274"/>
    </source>
</evidence>
<dbReference type="SMART" id="SM00360">
    <property type="entry name" value="RRM"/>
    <property type="match status" value="2"/>
</dbReference>
<keyword evidence="4" id="KW-0747">Spliceosome</keyword>
<comment type="similarity">
    <text evidence="2">Belongs to the RRM U1 A/B'' family.</text>
</comment>
<dbReference type="OMA" id="ACKILFV"/>
<dbReference type="EMBL" id="LN835309">
    <property type="protein sequence ID" value="CRH02317.1"/>
    <property type="molecule type" value="Genomic_DNA"/>
</dbReference>
<evidence type="ECO:0000256" key="4">
    <source>
        <dbReference type="ARBA" id="ARBA00022728"/>
    </source>
</evidence>
<dbReference type="KEGG" id="prel:PRELSG_1404700"/>
<evidence type="ECO:0000313" key="13">
    <source>
        <dbReference type="EMBL" id="CRH02317.1"/>
    </source>
</evidence>
<evidence type="ECO:0000256" key="10">
    <source>
        <dbReference type="PROSITE-ProRule" id="PRU00176"/>
    </source>
</evidence>
<proteinExistence type="inferred from homology"/>
<keyword evidence="5" id="KW-0677">Repeat</keyword>
<evidence type="ECO:0000256" key="2">
    <source>
        <dbReference type="ARBA" id="ARBA00007243"/>
    </source>
</evidence>
<keyword evidence="6 10" id="KW-0694">RNA-binding</keyword>
<evidence type="ECO:0000259" key="12">
    <source>
        <dbReference type="PROSITE" id="PS50102"/>
    </source>
</evidence>
<dbReference type="RefSeq" id="XP_028534838.1">
    <property type="nucleotide sequence ID" value="XM_028679090.1"/>
</dbReference>
<dbReference type="Gene3D" id="3.30.70.330">
    <property type="match status" value="2"/>
</dbReference>
<dbReference type="Proteomes" id="UP000220158">
    <property type="component" value="Chromosome 14"/>
</dbReference>
<feature type="domain" description="RRM" evidence="12">
    <location>
        <begin position="290"/>
        <end position="369"/>
    </location>
</feature>
<dbReference type="InterPro" id="IPR000504">
    <property type="entry name" value="RRM_dom"/>
</dbReference>
<organism evidence="13 14">
    <name type="scientific">Plasmodium relictum</name>
    <dbReference type="NCBI Taxonomy" id="85471"/>
    <lineage>
        <taxon>Eukaryota</taxon>
        <taxon>Sar</taxon>
        <taxon>Alveolata</taxon>
        <taxon>Apicomplexa</taxon>
        <taxon>Aconoidasida</taxon>
        <taxon>Haemosporida</taxon>
        <taxon>Plasmodiidae</taxon>
        <taxon>Plasmodium</taxon>
        <taxon>Plasmodium (Haemamoeba)</taxon>
    </lineage>
</organism>
<keyword evidence="14" id="KW-1185">Reference proteome</keyword>
<dbReference type="CDD" id="cd12246">
    <property type="entry name" value="RRM1_U1A_like"/>
    <property type="match status" value="1"/>
</dbReference>
<dbReference type="GO" id="GO:0005681">
    <property type="term" value="C:spliceosomal complex"/>
    <property type="evidence" value="ECO:0007669"/>
    <property type="project" value="UniProtKB-KW"/>
</dbReference>
<dbReference type="GO" id="GO:0030532">
    <property type="term" value="C:small nuclear ribonucleoprotein complex"/>
    <property type="evidence" value="ECO:0007669"/>
    <property type="project" value="UniProtKB-ARBA"/>
</dbReference>
<comment type="subcellular location">
    <subcellularLocation>
        <location evidence="1">Nucleus</location>
    </subcellularLocation>
</comment>
<dbReference type="GeneID" id="39738477"/>
<feature type="region of interest" description="Disordered" evidence="11">
    <location>
        <begin position="125"/>
        <end position="160"/>
    </location>
</feature>
<dbReference type="GO" id="GO:0006397">
    <property type="term" value="P:mRNA processing"/>
    <property type="evidence" value="ECO:0007669"/>
    <property type="project" value="UniProtKB-KW"/>
</dbReference>
<evidence type="ECO:0000256" key="11">
    <source>
        <dbReference type="SAM" id="MobiDB-lite"/>
    </source>
</evidence>
<evidence type="ECO:0000256" key="1">
    <source>
        <dbReference type="ARBA" id="ARBA00004123"/>
    </source>
</evidence>
<keyword evidence="3" id="KW-0507">mRNA processing</keyword>
<dbReference type="SUPFAM" id="SSF54928">
    <property type="entry name" value="RNA-binding domain, RBD"/>
    <property type="match status" value="1"/>
</dbReference>
<evidence type="ECO:0000256" key="3">
    <source>
        <dbReference type="ARBA" id="ARBA00022664"/>
    </source>
</evidence>
<dbReference type="GO" id="GO:0003723">
    <property type="term" value="F:RNA binding"/>
    <property type="evidence" value="ECO:0007669"/>
    <property type="project" value="UniProtKB-UniRule"/>
</dbReference>
<dbReference type="Pfam" id="PF00076">
    <property type="entry name" value="RRM_1"/>
    <property type="match status" value="2"/>
</dbReference>
<reference evidence="13 14" key="1">
    <citation type="submission" date="2015-04" db="EMBL/GenBank/DDBJ databases">
        <authorList>
            <consortium name="Pathogen Informatics"/>
        </authorList>
    </citation>
    <scope>NUCLEOTIDE SEQUENCE [LARGE SCALE GENOMIC DNA]</scope>
    <source>
        <strain evidence="13 14">SGS1</strain>
    </source>
</reference>
<dbReference type="InterPro" id="IPR012677">
    <property type="entry name" value="Nucleotide-bd_a/b_plait_sf"/>
</dbReference>
<evidence type="ECO:0000256" key="5">
    <source>
        <dbReference type="ARBA" id="ARBA00022737"/>
    </source>
</evidence>